<evidence type="ECO:0000256" key="2">
    <source>
        <dbReference type="ARBA" id="ARBA00022823"/>
    </source>
</evidence>
<protein>
    <recommendedName>
        <fullName evidence="3">Glycine cleavage system H protein</fullName>
    </recommendedName>
</protein>
<dbReference type="GO" id="GO:0005737">
    <property type="term" value="C:cytoplasm"/>
    <property type="evidence" value="ECO:0007669"/>
    <property type="project" value="TreeGrafter"/>
</dbReference>
<evidence type="ECO:0000313" key="6">
    <source>
        <dbReference type="EMBL" id="OLS02106.1"/>
    </source>
</evidence>
<reference evidence="6 7" key="1">
    <citation type="submission" date="2016-02" db="EMBL/GenBank/DDBJ databases">
        <title>Genome sequence of Tissierella creatinophila DSM 6911.</title>
        <authorList>
            <person name="Poehlein A."/>
            <person name="Daniel R."/>
        </authorList>
    </citation>
    <scope>NUCLEOTIDE SEQUENCE [LARGE SCALE GENOMIC DNA]</scope>
    <source>
        <strain evidence="6 7">DSM 6911</strain>
    </source>
</reference>
<dbReference type="PROSITE" id="PS00189">
    <property type="entry name" value="LIPOYL"/>
    <property type="match status" value="1"/>
</dbReference>
<evidence type="ECO:0000256" key="3">
    <source>
        <dbReference type="HAMAP-Rule" id="MF_00272"/>
    </source>
</evidence>
<dbReference type="Gene3D" id="2.40.50.100">
    <property type="match status" value="1"/>
</dbReference>
<evidence type="ECO:0000313" key="7">
    <source>
        <dbReference type="Proteomes" id="UP000186112"/>
    </source>
</evidence>
<dbReference type="Pfam" id="PF01597">
    <property type="entry name" value="GCV_H"/>
    <property type="match status" value="1"/>
</dbReference>
<keyword evidence="2 3" id="KW-0450">Lipoyl</keyword>
<dbReference type="InterPro" id="IPR003016">
    <property type="entry name" value="2-oxoA_DH_lipoyl-BS"/>
</dbReference>
<feature type="domain" description="Lipoyl-binding" evidence="5">
    <location>
        <begin position="22"/>
        <end position="103"/>
    </location>
</feature>
<evidence type="ECO:0000259" key="5">
    <source>
        <dbReference type="PROSITE" id="PS50968"/>
    </source>
</evidence>
<dbReference type="RefSeq" id="WP_075727471.1">
    <property type="nucleotide sequence ID" value="NZ_LTDM01000043.1"/>
</dbReference>
<gene>
    <name evidence="3 6" type="primary">gcvH</name>
    <name evidence="6" type="ORF">TICRE_19240</name>
</gene>
<comment type="cofactor">
    <cofactor evidence="3">
        <name>(R)-lipoate</name>
        <dbReference type="ChEBI" id="CHEBI:83088"/>
    </cofactor>
    <text evidence="3">Binds 1 lipoyl cofactor covalently.</text>
</comment>
<evidence type="ECO:0000256" key="1">
    <source>
        <dbReference type="ARBA" id="ARBA00009249"/>
    </source>
</evidence>
<dbReference type="PROSITE" id="PS50968">
    <property type="entry name" value="BIOTINYL_LIPOYL"/>
    <property type="match status" value="1"/>
</dbReference>
<dbReference type="NCBIfam" id="TIGR00527">
    <property type="entry name" value="gcvH"/>
    <property type="match status" value="1"/>
</dbReference>
<dbReference type="GO" id="GO:0009249">
    <property type="term" value="P:protein lipoylation"/>
    <property type="evidence" value="ECO:0007669"/>
    <property type="project" value="TreeGrafter"/>
</dbReference>
<name>A0A1U7M497_TISCR</name>
<accession>A0A1U7M497</accession>
<dbReference type="PANTHER" id="PTHR11715">
    <property type="entry name" value="GLYCINE CLEAVAGE SYSTEM H PROTEIN"/>
    <property type="match status" value="1"/>
</dbReference>
<keyword evidence="7" id="KW-1185">Reference proteome</keyword>
<dbReference type="InterPro" id="IPR002930">
    <property type="entry name" value="GCV_H"/>
</dbReference>
<dbReference type="PANTHER" id="PTHR11715:SF3">
    <property type="entry name" value="GLYCINE CLEAVAGE SYSTEM H PROTEIN-RELATED"/>
    <property type="match status" value="1"/>
</dbReference>
<proteinExistence type="inferred from homology"/>
<comment type="function">
    <text evidence="3">The glycine cleavage system catalyzes the degradation of glycine. The H protein shuttles the methylamine group of glycine from the P protein to the T protein.</text>
</comment>
<dbReference type="OrthoDB" id="9796712at2"/>
<dbReference type="InterPro" id="IPR011053">
    <property type="entry name" value="Single_hybrid_motif"/>
</dbReference>
<dbReference type="GO" id="GO:0019464">
    <property type="term" value="P:glycine decarboxylation via glycine cleavage system"/>
    <property type="evidence" value="ECO:0007669"/>
    <property type="project" value="UniProtKB-UniRule"/>
</dbReference>
<feature type="modified residue" description="N6-lipoyllysine" evidence="3 4">
    <location>
        <position position="63"/>
    </location>
</feature>
<evidence type="ECO:0000256" key="4">
    <source>
        <dbReference type="PIRSR" id="PIRSR617453-50"/>
    </source>
</evidence>
<dbReference type="HAMAP" id="MF_00272">
    <property type="entry name" value="GcvH"/>
    <property type="match status" value="1"/>
</dbReference>
<dbReference type="EMBL" id="LTDM01000043">
    <property type="protein sequence ID" value="OLS02106.1"/>
    <property type="molecule type" value="Genomic_DNA"/>
</dbReference>
<dbReference type="Proteomes" id="UP000186112">
    <property type="component" value="Unassembled WGS sequence"/>
</dbReference>
<organism evidence="6 7">
    <name type="scientific">Tissierella creatinophila DSM 6911</name>
    <dbReference type="NCBI Taxonomy" id="1123403"/>
    <lineage>
        <taxon>Bacteria</taxon>
        <taxon>Bacillati</taxon>
        <taxon>Bacillota</taxon>
        <taxon>Tissierellia</taxon>
        <taxon>Tissierellales</taxon>
        <taxon>Tissierellaceae</taxon>
        <taxon>Tissierella</taxon>
    </lineage>
</organism>
<dbReference type="InterPro" id="IPR000089">
    <property type="entry name" value="Biotin_lipoyl"/>
</dbReference>
<comment type="subunit">
    <text evidence="3">The glycine cleavage system is composed of four proteins: P, T, L and H.</text>
</comment>
<dbReference type="AlphaFoldDB" id="A0A1U7M497"/>
<dbReference type="CDD" id="cd06848">
    <property type="entry name" value="GCS_H"/>
    <property type="match status" value="1"/>
</dbReference>
<dbReference type="NCBIfam" id="NF002270">
    <property type="entry name" value="PRK01202.1"/>
    <property type="match status" value="1"/>
</dbReference>
<dbReference type="InterPro" id="IPR033753">
    <property type="entry name" value="GCV_H/Fam206"/>
</dbReference>
<dbReference type="InterPro" id="IPR017453">
    <property type="entry name" value="GCV_H_sub"/>
</dbReference>
<dbReference type="GO" id="GO:0005960">
    <property type="term" value="C:glycine cleavage complex"/>
    <property type="evidence" value="ECO:0007669"/>
    <property type="project" value="InterPro"/>
</dbReference>
<comment type="caution">
    <text evidence="6">The sequence shown here is derived from an EMBL/GenBank/DDBJ whole genome shotgun (WGS) entry which is preliminary data.</text>
</comment>
<comment type="similarity">
    <text evidence="1 3">Belongs to the GcvH family.</text>
</comment>
<dbReference type="SUPFAM" id="SSF51230">
    <property type="entry name" value="Single hybrid motif"/>
    <property type="match status" value="1"/>
</dbReference>
<sequence>MKVVKGLYYSEDHEWVKVEGDEAYIGISDFAQHQLGDIVYIELPEIDDELEKEDDFSAVESVKAASDVYMPVSGKVLEVNEDLLDSPELLNSDPFESWIVKIELTDKSQLDDLMSSEEYEEFTSEEA</sequence>